<dbReference type="Gene3D" id="1.10.260.40">
    <property type="entry name" value="lambda repressor-like DNA-binding domains"/>
    <property type="match status" value="1"/>
</dbReference>
<feature type="region of interest" description="Disordered" evidence="1">
    <location>
        <begin position="195"/>
        <end position="319"/>
    </location>
</feature>
<dbReference type="InterPro" id="IPR010982">
    <property type="entry name" value="Lambda_DNA-bd_dom_sf"/>
</dbReference>
<sequence length="411" mass="42651">MTERRDRYRDMIDAGRAAEPQAPRETVGDILRMRREELGYDLTGVANVLRIRRPYLEAIEDGRYGDLPGQAYILGFLRSYADLLGIDSGDLLNRFKDETAGHVRPAELYLPIPVSENRVPSGALIVGAVVLAAALYGGWYLYSSADRSALDLVPKLPERLAHLTGNSDASSPPPANVLPAPAVQALLNQAQPTAPEVGAAPDATAPLPDAMPGPVPAAPANAQVAPQAPATNAPAGQGTAAPTAAPGKIATAPQPAAPQQTTSAPVASEAPDDEAPQMPDLGQPKTAAADPDTAPADASMRPDTTAPGTAPAPAKGRVFGQTGPARVVVRATDESWIQVRDAKGTLWASRVLHPGDSFRAPDVPGLTLETGNAGGVVVSLDGKDLAALGAKGQVVRSYPLQPDDLQARVTH</sequence>
<organism evidence="4 5">
    <name type="scientific">Nitrospirillum amazonense</name>
    <dbReference type="NCBI Taxonomy" id="28077"/>
    <lineage>
        <taxon>Bacteria</taxon>
        <taxon>Pseudomonadati</taxon>
        <taxon>Pseudomonadota</taxon>
        <taxon>Alphaproteobacteria</taxon>
        <taxon>Rhodospirillales</taxon>
        <taxon>Azospirillaceae</taxon>
        <taxon>Nitrospirillum</taxon>
    </lineage>
</organism>
<proteinExistence type="predicted"/>
<feature type="region of interest" description="Disordered" evidence="1">
    <location>
        <begin position="1"/>
        <end position="25"/>
    </location>
</feature>
<evidence type="ECO:0000259" key="3">
    <source>
        <dbReference type="Pfam" id="PF13464"/>
    </source>
</evidence>
<dbReference type="InterPro" id="IPR050400">
    <property type="entry name" value="Bact_Cytoskel_RodZ"/>
</dbReference>
<evidence type="ECO:0000256" key="2">
    <source>
        <dbReference type="SAM" id="Phobius"/>
    </source>
</evidence>
<dbReference type="Pfam" id="PF13464">
    <property type="entry name" value="RodZ_C"/>
    <property type="match status" value="1"/>
</dbReference>
<dbReference type="GO" id="GO:0003677">
    <property type="term" value="F:DNA binding"/>
    <property type="evidence" value="ECO:0007669"/>
    <property type="project" value="InterPro"/>
</dbReference>
<dbReference type="AlphaFoldDB" id="A0A560JVA4"/>
<name>A0A560JVA4_9PROT</name>
<dbReference type="Proteomes" id="UP000320516">
    <property type="component" value="Unassembled WGS sequence"/>
</dbReference>
<feature type="compositionally biased region" description="Low complexity" evidence="1">
    <location>
        <begin position="199"/>
        <end position="208"/>
    </location>
</feature>
<dbReference type="PANTHER" id="PTHR34475:SF1">
    <property type="entry name" value="CYTOSKELETON PROTEIN RODZ"/>
    <property type="match status" value="1"/>
</dbReference>
<keyword evidence="2" id="KW-0472">Membrane</keyword>
<accession>A0A560JVA4</accession>
<feature type="compositionally biased region" description="Low complexity" evidence="1">
    <location>
        <begin position="218"/>
        <end position="267"/>
    </location>
</feature>
<reference evidence="4 5" key="1">
    <citation type="submission" date="2019-06" db="EMBL/GenBank/DDBJ databases">
        <title>Genomic Encyclopedia of Type Strains, Phase IV (KMG-V): Genome sequencing to study the core and pangenomes of soil and plant-associated prokaryotes.</title>
        <authorList>
            <person name="Whitman W."/>
        </authorList>
    </citation>
    <scope>NUCLEOTIDE SEQUENCE [LARGE SCALE GENOMIC DNA]</scope>
    <source>
        <strain evidence="4 5">BR 12005</strain>
    </source>
</reference>
<keyword evidence="2" id="KW-1133">Transmembrane helix</keyword>
<gene>
    <name evidence="4" type="ORF">FBZ87_104160</name>
</gene>
<evidence type="ECO:0000313" key="4">
    <source>
        <dbReference type="EMBL" id="TWB75062.1"/>
    </source>
</evidence>
<protein>
    <submittedName>
        <fullName evidence="4">Cytoskeletal protein RodZ</fullName>
    </submittedName>
</protein>
<evidence type="ECO:0000313" key="5">
    <source>
        <dbReference type="Proteomes" id="UP000320516"/>
    </source>
</evidence>
<dbReference type="InterPro" id="IPR025194">
    <property type="entry name" value="RodZ-like_C"/>
</dbReference>
<dbReference type="Pfam" id="PF13413">
    <property type="entry name" value="HTH_25"/>
    <property type="match status" value="1"/>
</dbReference>
<feature type="compositionally biased region" description="Basic and acidic residues" evidence="1">
    <location>
        <begin position="1"/>
        <end position="13"/>
    </location>
</feature>
<comment type="caution">
    <text evidence="4">The sequence shown here is derived from an EMBL/GenBank/DDBJ whole genome shotgun (WGS) entry which is preliminary data.</text>
</comment>
<feature type="compositionally biased region" description="Low complexity" evidence="1">
    <location>
        <begin position="286"/>
        <end position="314"/>
    </location>
</feature>
<evidence type="ECO:0000256" key="1">
    <source>
        <dbReference type="SAM" id="MobiDB-lite"/>
    </source>
</evidence>
<dbReference type="RefSeq" id="WP_145610610.1">
    <property type="nucleotide sequence ID" value="NZ_JARPAF010000002.1"/>
</dbReference>
<dbReference type="SUPFAM" id="SSF47413">
    <property type="entry name" value="lambda repressor-like DNA-binding domains"/>
    <property type="match status" value="1"/>
</dbReference>
<dbReference type="EMBL" id="VITV01000004">
    <property type="protein sequence ID" value="TWB75062.1"/>
    <property type="molecule type" value="Genomic_DNA"/>
</dbReference>
<dbReference type="PANTHER" id="PTHR34475">
    <property type="match status" value="1"/>
</dbReference>
<feature type="transmembrane region" description="Helical" evidence="2">
    <location>
        <begin position="122"/>
        <end position="142"/>
    </location>
</feature>
<keyword evidence="2" id="KW-0812">Transmembrane</keyword>
<feature type="domain" description="Cytoskeleton protein RodZ-like C-terminal" evidence="3">
    <location>
        <begin position="328"/>
        <end position="396"/>
    </location>
</feature>